<dbReference type="OrthoDB" id="5334391at2759"/>
<dbReference type="InParanoid" id="A0A3N4LPA5"/>
<evidence type="ECO:0000256" key="1">
    <source>
        <dbReference type="SAM" id="MobiDB-lite"/>
    </source>
</evidence>
<sequence>MAMVDPFGRLDLHVIALVVELLNPVDIVRLQRVNHHWNSTLGSEYIARVALLAHFPHSPEAIELVGNNAKGKTKDIQEDQLEKPAKRRRKSRTDEKKPAPEVVGFRRATFRLHTRALAKPSKVHKYRLHHVSEKSFTATSTHLFWAESNRNIWVQSIGEGVGGRRSLRLRSFGDTIAHLYQIVATETGLVIVLFREVGSWNLVLMALEHQTDKVIWKINPVQVPAGLQVTSRHIYYTIGVTAQYPHQPPILPGMRNADIYIHSLETGKLLNKASLQTPVIGECSVVPGSYIIYPPAEPTKIFATYDVQTLSGECRSVVRVYSIDGAFLHRFDLDRPAVDVSRYRPDLSLRLTILPAVRGGEPEKIMLIESTSRPHTCRHESYTPADRVQSNNPVLSAWIVNPDTHEVEEIRRYFSTYAENEKVPIMESGRGEPFGGEYTRLECLDAIRGISYIYYDENKKKEPMLTAEEDQHLNGVQAVRAWYESGGARIDSMCYEEQFSREIDTGLPIKQEHFSDLLSSAPPHLEGFHSDMPVNMVHTTPWAWITNVPIISRPYPSPLGSPFHNAKSTVTIPQATWKPVVRHFLQSSRHKLVQPDIMRRRRRHNLGEEEEDWQLLPVKTGPMIFMDVKSGGETSNDGRFVFLLAKCSGWSITCFVLDFQPEW</sequence>
<organism evidence="2 3">
    <name type="scientific">Terfezia boudieri ATCC MYA-4762</name>
    <dbReference type="NCBI Taxonomy" id="1051890"/>
    <lineage>
        <taxon>Eukaryota</taxon>
        <taxon>Fungi</taxon>
        <taxon>Dikarya</taxon>
        <taxon>Ascomycota</taxon>
        <taxon>Pezizomycotina</taxon>
        <taxon>Pezizomycetes</taxon>
        <taxon>Pezizales</taxon>
        <taxon>Pezizaceae</taxon>
        <taxon>Terfezia</taxon>
    </lineage>
</organism>
<dbReference type="InterPro" id="IPR036047">
    <property type="entry name" value="F-box-like_dom_sf"/>
</dbReference>
<dbReference type="EMBL" id="ML121540">
    <property type="protein sequence ID" value="RPB24724.1"/>
    <property type="molecule type" value="Genomic_DNA"/>
</dbReference>
<evidence type="ECO:0008006" key="4">
    <source>
        <dbReference type="Google" id="ProtNLM"/>
    </source>
</evidence>
<dbReference type="SUPFAM" id="SSF81383">
    <property type="entry name" value="F-box domain"/>
    <property type="match status" value="1"/>
</dbReference>
<keyword evidence="3" id="KW-1185">Reference proteome</keyword>
<evidence type="ECO:0000313" key="3">
    <source>
        <dbReference type="Proteomes" id="UP000267821"/>
    </source>
</evidence>
<name>A0A3N4LPA5_9PEZI</name>
<evidence type="ECO:0000313" key="2">
    <source>
        <dbReference type="EMBL" id="RPB24724.1"/>
    </source>
</evidence>
<dbReference type="Proteomes" id="UP000267821">
    <property type="component" value="Unassembled WGS sequence"/>
</dbReference>
<feature type="compositionally biased region" description="Basic and acidic residues" evidence="1">
    <location>
        <begin position="72"/>
        <end position="84"/>
    </location>
</feature>
<feature type="region of interest" description="Disordered" evidence="1">
    <location>
        <begin position="66"/>
        <end position="99"/>
    </location>
</feature>
<reference evidence="2 3" key="1">
    <citation type="journal article" date="2018" name="Nat. Ecol. Evol.">
        <title>Pezizomycetes genomes reveal the molecular basis of ectomycorrhizal truffle lifestyle.</title>
        <authorList>
            <person name="Murat C."/>
            <person name="Payen T."/>
            <person name="Noel B."/>
            <person name="Kuo A."/>
            <person name="Morin E."/>
            <person name="Chen J."/>
            <person name="Kohler A."/>
            <person name="Krizsan K."/>
            <person name="Balestrini R."/>
            <person name="Da Silva C."/>
            <person name="Montanini B."/>
            <person name="Hainaut M."/>
            <person name="Levati E."/>
            <person name="Barry K.W."/>
            <person name="Belfiori B."/>
            <person name="Cichocki N."/>
            <person name="Clum A."/>
            <person name="Dockter R.B."/>
            <person name="Fauchery L."/>
            <person name="Guy J."/>
            <person name="Iotti M."/>
            <person name="Le Tacon F."/>
            <person name="Lindquist E.A."/>
            <person name="Lipzen A."/>
            <person name="Malagnac F."/>
            <person name="Mello A."/>
            <person name="Molinier V."/>
            <person name="Miyauchi S."/>
            <person name="Poulain J."/>
            <person name="Riccioni C."/>
            <person name="Rubini A."/>
            <person name="Sitrit Y."/>
            <person name="Splivallo R."/>
            <person name="Traeger S."/>
            <person name="Wang M."/>
            <person name="Zifcakova L."/>
            <person name="Wipf D."/>
            <person name="Zambonelli A."/>
            <person name="Paolocci F."/>
            <person name="Nowrousian M."/>
            <person name="Ottonello S."/>
            <person name="Baldrian P."/>
            <person name="Spatafora J.W."/>
            <person name="Henrissat B."/>
            <person name="Nagy L.G."/>
            <person name="Aury J.M."/>
            <person name="Wincker P."/>
            <person name="Grigoriev I.V."/>
            <person name="Bonfante P."/>
            <person name="Martin F.M."/>
        </authorList>
    </citation>
    <scope>NUCLEOTIDE SEQUENCE [LARGE SCALE GENOMIC DNA]</scope>
    <source>
        <strain evidence="2 3">ATCC MYA-4762</strain>
    </source>
</reference>
<proteinExistence type="predicted"/>
<protein>
    <recommendedName>
        <fullName evidence="4">F-box domain-containing protein</fullName>
    </recommendedName>
</protein>
<gene>
    <name evidence="2" type="ORF">L211DRAFT_144453</name>
</gene>
<dbReference type="AlphaFoldDB" id="A0A3N4LPA5"/>
<accession>A0A3N4LPA5</accession>